<dbReference type="Proteomes" id="UP000623301">
    <property type="component" value="Unassembled WGS sequence"/>
</dbReference>
<dbReference type="EMBL" id="JAEHFJ010000001">
    <property type="protein sequence ID" value="MBJ2172777.1"/>
    <property type="molecule type" value="Genomic_DNA"/>
</dbReference>
<protein>
    <submittedName>
        <fullName evidence="1">Carboxypeptidase-like regulatory domain-containing protein</fullName>
    </submittedName>
</protein>
<evidence type="ECO:0000313" key="2">
    <source>
        <dbReference type="Proteomes" id="UP000623301"/>
    </source>
</evidence>
<reference evidence="1 2" key="1">
    <citation type="submission" date="2020-12" db="EMBL/GenBank/DDBJ databases">
        <title>Aureibaculum luteum sp. nov. and Aureibaculum flavum sp. nov., novel members of the family Flavobacteriaceae isolated from Antarctic intertidal sediments.</title>
        <authorList>
            <person name="He X."/>
            <person name="Zhang X."/>
        </authorList>
    </citation>
    <scope>NUCLEOTIDE SEQUENCE [LARGE SCALE GENOMIC DNA]</scope>
    <source>
        <strain evidence="1 2">A20</strain>
    </source>
</reference>
<dbReference type="Pfam" id="PF13715">
    <property type="entry name" value="CarbopepD_reg_2"/>
    <property type="match status" value="1"/>
</dbReference>
<dbReference type="RefSeq" id="WP_198839615.1">
    <property type="nucleotide sequence ID" value="NZ_JAEHFJ010000001.1"/>
</dbReference>
<dbReference type="SUPFAM" id="SSF49464">
    <property type="entry name" value="Carboxypeptidase regulatory domain-like"/>
    <property type="match status" value="1"/>
</dbReference>
<proteinExistence type="predicted"/>
<evidence type="ECO:0000313" key="1">
    <source>
        <dbReference type="EMBL" id="MBJ2172777.1"/>
    </source>
</evidence>
<dbReference type="Gene3D" id="2.60.40.1120">
    <property type="entry name" value="Carboxypeptidase-like, regulatory domain"/>
    <property type="match status" value="1"/>
</dbReference>
<sequence length="234" mass="26308">MNQNFNLSISKPCSENFNQFKKTEAGGFCDSCEKEVIDFRSMTPKEITNYFKNNDGKTCGIFNTPQLKTYTPEPIRNSSKFNFISGLSFSLLSMALMNTAQAQTTKQPSIVIEQNTDQTNNETKQDKEYTISGIISDESSPLPGANVVLQGTMVGTQTDFDGKFTFPQKLKKGDVLVISYIGYNSKHITITNNSKKLDFKIDLALEMDSCMILGEVEVQKVQKSKKSLWRKLKQ</sequence>
<dbReference type="InterPro" id="IPR008969">
    <property type="entry name" value="CarboxyPept-like_regulatory"/>
</dbReference>
<keyword evidence="2" id="KW-1185">Reference proteome</keyword>
<comment type="caution">
    <text evidence="1">The sequence shown here is derived from an EMBL/GenBank/DDBJ whole genome shotgun (WGS) entry which is preliminary data.</text>
</comment>
<gene>
    <name evidence="1" type="ORF">JBL43_00915</name>
</gene>
<accession>A0ABS0WLC4</accession>
<name>A0ABS0WLC4_9FLAO</name>
<organism evidence="1 2">
    <name type="scientific">Aureibaculum flavum</name>
    <dbReference type="NCBI Taxonomy" id="2795986"/>
    <lineage>
        <taxon>Bacteria</taxon>
        <taxon>Pseudomonadati</taxon>
        <taxon>Bacteroidota</taxon>
        <taxon>Flavobacteriia</taxon>
        <taxon>Flavobacteriales</taxon>
        <taxon>Flavobacteriaceae</taxon>
        <taxon>Aureibaculum</taxon>
    </lineage>
</organism>